<dbReference type="EMBL" id="BAABGA010000054">
    <property type="protein sequence ID" value="GAA4461042.1"/>
    <property type="molecule type" value="Genomic_DNA"/>
</dbReference>
<reference evidence="17" key="1">
    <citation type="journal article" date="2019" name="Int. J. Syst. Evol. Microbiol.">
        <title>The Global Catalogue of Microorganisms (GCM) 10K type strain sequencing project: providing services to taxonomists for standard genome sequencing and annotation.</title>
        <authorList>
            <consortium name="The Broad Institute Genomics Platform"/>
            <consortium name="The Broad Institute Genome Sequencing Center for Infectious Disease"/>
            <person name="Wu L."/>
            <person name="Ma J."/>
        </authorList>
    </citation>
    <scope>NUCLEOTIDE SEQUENCE [LARGE SCALE GENOMIC DNA]</scope>
    <source>
        <strain evidence="17">JCM 17759</strain>
    </source>
</reference>
<dbReference type="CDD" id="cd01335">
    <property type="entry name" value="Radical_SAM"/>
    <property type="match status" value="1"/>
</dbReference>
<dbReference type="PANTHER" id="PTHR30538:SF1">
    <property type="entry name" value="L-LYSINE 2,3-AMINOMUTASE"/>
    <property type="match status" value="1"/>
</dbReference>
<evidence type="ECO:0000256" key="2">
    <source>
        <dbReference type="ARBA" id="ARBA00001933"/>
    </source>
</evidence>
<evidence type="ECO:0000256" key="6">
    <source>
        <dbReference type="ARBA" id="ARBA00022485"/>
    </source>
</evidence>
<evidence type="ECO:0000256" key="3">
    <source>
        <dbReference type="ARBA" id="ARBA00001966"/>
    </source>
</evidence>
<proteinExistence type="inferred from homology"/>
<comment type="catalytic activity">
    <reaction evidence="1">
        <text>L-lysine = D-beta-lysine</text>
        <dbReference type="Rhea" id="RHEA:44148"/>
        <dbReference type="ChEBI" id="CHEBI:32551"/>
        <dbReference type="ChEBI" id="CHEBI:84138"/>
    </reaction>
</comment>
<dbReference type="InterPro" id="IPR022462">
    <property type="entry name" value="EpmB"/>
</dbReference>
<keyword evidence="8" id="KW-0479">Metal-binding</keyword>
<dbReference type="PROSITE" id="PS51918">
    <property type="entry name" value="RADICAL_SAM"/>
    <property type="match status" value="1"/>
</dbReference>
<feature type="domain" description="Radical SAM core" evidence="15">
    <location>
        <begin position="153"/>
        <end position="365"/>
    </location>
</feature>
<keyword evidence="9" id="KW-0663">Pyridoxal phosphate</keyword>
<dbReference type="NCBIfam" id="TIGR00238">
    <property type="entry name" value="KamA family radical SAM protein"/>
    <property type="match status" value="1"/>
</dbReference>
<dbReference type="InterPro" id="IPR058240">
    <property type="entry name" value="rSAM_sf"/>
</dbReference>
<evidence type="ECO:0000256" key="12">
    <source>
        <dbReference type="ARBA" id="ARBA00023235"/>
    </source>
</evidence>
<keyword evidence="6" id="KW-0004">4Fe-4S</keyword>
<evidence type="ECO:0000256" key="9">
    <source>
        <dbReference type="ARBA" id="ARBA00022898"/>
    </source>
</evidence>
<evidence type="ECO:0000256" key="4">
    <source>
        <dbReference type="ARBA" id="ARBA00008703"/>
    </source>
</evidence>
<keyword evidence="10" id="KW-0408">Iron</keyword>
<evidence type="ECO:0000256" key="7">
    <source>
        <dbReference type="ARBA" id="ARBA00022691"/>
    </source>
</evidence>
<dbReference type="SFLD" id="SFLDG01070">
    <property type="entry name" value="PLP-dependent"/>
    <property type="match status" value="1"/>
</dbReference>
<dbReference type="PIRSF" id="PIRSF004911">
    <property type="entry name" value="DUF160"/>
    <property type="match status" value="1"/>
</dbReference>
<comment type="cofactor">
    <cofactor evidence="2">
        <name>pyridoxal 5'-phosphate</name>
        <dbReference type="ChEBI" id="CHEBI:597326"/>
    </cofactor>
</comment>
<evidence type="ECO:0000313" key="17">
    <source>
        <dbReference type="Proteomes" id="UP001500840"/>
    </source>
</evidence>
<dbReference type="InterPro" id="IPR007197">
    <property type="entry name" value="rSAM"/>
</dbReference>
<evidence type="ECO:0000256" key="8">
    <source>
        <dbReference type="ARBA" id="ARBA00022723"/>
    </source>
</evidence>
<dbReference type="InterPro" id="IPR003739">
    <property type="entry name" value="Lys_aminomutase/Glu_NH3_mut"/>
</dbReference>
<dbReference type="PANTHER" id="PTHR30538">
    <property type="entry name" value="LYSINE 2,3-AMINOMUTASE-RELATED"/>
    <property type="match status" value="1"/>
</dbReference>
<dbReference type="Gene3D" id="3.20.20.70">
    <property type="entry name" value="Aldolase class I"/>
    <property type="match status" value="1"/>
</dbReference>
<evidence type="ECO:0000256" key="11">
    <source>
        <dbReference type="ARBA" id="ARBA00023014"/>
    </source>
</evidence>
<dbReference type="Proteomes" id="UP001500840">
    <property type="component" value="Unassembled WGS sequence"/>
</dbReference>
<feature type="compositionally biased region" description="Polar residues" evidence="14">
    <location>
        <begin position="21"/>
        <end position="33"/>
    </location>
</feature>
<protein>
    <recommendedName>
        <fullName evidence="5">L-lysine 2,3-aminomutase</fullName>
    </recommendedName>
    <alternativeName>
        <fullName evidence="13">EF-P post-translational modification enzyme B</fullName>
    </alternativeName>
</protein>
<evidence type="ECO:0000256" key="13">
    <source>
        <dbReference type="ARBA" id="ARBA00030756"/>
    </source>
</evidence>
<comment type="similarity">
    <text evidence="4">Belongs to the radical SAM superfamily. KamA family.</text>
</comment>
<comment type="cofactor">
    <cofactor evidence="3">
        <name>[4Fe-4S] cluster</name>
        <dbReference type="ChEBI" id="CHEBI:49883"/>
    </cofactor>
</comment>
<dbReference type="Pfam" id="PF04055">
    <property type="entry name" value="Radical_SAM"/>
    <property type="match status" value="1"/>
</dbReference>
<evidence type="ECO:0000256" key="10">
    <source>
        <dbReference type="ARBA" id="ARBA00023004"/>
    </source>
</evidence>
<dbReference type="InterPro" id="IPR013785">
    <property type="entry name" value="Aldolase_TIM"/>
</dbReference>
<keyword evidence="12" id="KW-0413">Isomerase</keyword>
<accession>A0ABP8N732</accession>
<keyword evidence="17" id="KW-1185">Reference proteome</keyword>
<comment type="caution">
    <text evidence="16">The sequence shown here is derived from an EMBL/GenBank/DDBJ whole genome shotgun (WGS) entry which is preliminary data.</text>
</comment>
<dbReference type="SFLD" id="SFLDF00314">
    <property type="entry name" value="L-lysine_2_3-aminomutase_(yjeK"/>
    <property type="match status" value="1"/>
</dbReference>
<feature type="region of interest" description="Disordered" evidence="14">
    <location>
        <begin position="1"/>
        <end position="33"/>
    </location>
</feature>
<evidence type="ECO:0000256" key="1">
    <source>
        <dbReference type="ARBA" id="ARBA00001352"/>
    </source>
</evidence>
<dbReference type="NCBIfam" id="TIGR03821">
    <property type="entry name" value="EFP_modif_epmB"/>
    <property type="match status" value="1"/>
</dbReference>
<dbReference type="RefSeq" id="WP_345325369.1">
    <property type="nucleotide sequence ID" value="NZ_BAABGA010000054.1"/>
</dbReference>
<dbReference type="SFLD" id="SFLDS00029">
    <property type="entry name" value="Radical_SAM"/>
    <property type="match status" value="1"/>
</dbReference>
<evidence type="ECO:0000256" key="5">
    <source>
        <dbReference type="ARBA" id="ARBA00022363"/>
    </source>
</evidence>
<gene>
    <name evidence="16" type="primary">epmB</name>
    <name evidence="16" type="ORF">GCM10023156_42920</name>
</gene>
<name>A0ABP8N732_9BACT</name>
<keyword evidence="7" id="KW-0949">S-adenosyl-L-methionine</keyword>
<evidence type="ECO:0000259" key="15">
    <source>
        <dbReference type="PROSITE" id="PS51918"/>
    </source>
</evidence>
<organism evidence="16 17">
    <name type="scientific">Novipirellula rosea</name>
    <dbReference type="NCBI Taxonomy" id="1031540"/>
    <lineage>
        <taxon>Bacteria</taxon>
        <taxon>Pseudomonadati</taxon>
        <taxon>Planctomycetota</taxon>
        <taxon>Planctomycetia</taxon>
        <taxon>Pirellulales</taxon>
        <taxon>Pirellulaceae</taxon>
        <taxon>Novipirellula</taxon>
    </lineage>
</organism>
<feature type="compositionally biased region" description="Basic and acidic residues" evidence="14">
    <location>
        <begin position="1"/>
        <end position="14"/>
    </location>
</feature>
<dbReference type="SUPFAM" id="SSF102114">
    <property type="entry name" value="Radical SAM enzymes"/>
    <property type="match status" value="1"/>
</dbReference>
<sequence>MIQETSPRESDKFNPEPAEPQNDSAPQPQEQPDQILTRSRVLVPPRPEQLFSATIQPPNLAAVDWQTAMRTAIRSRKQLLERLNLPADTDAGQLETFPTFVPLEFLSRIAPGDPDDPLLRQVLPIGDELVLDPHFVSDPVGDLDSLAAGGVIHKYDGRVLLIASGVCAVHCRYCFRREFPYQEAGSRRENWAPAIEYVQSHPDVEEVILSGGDPLTLTDTKLFELIDQIDAIPHVRRIRIHTRLPIVIPQRVTEALCSKLKETRSAIWFVVHCNHANELDSSVIARMEMLVDAGIPVLNQAVLLRGVNDDEQTLVDLCMKLVNHRIQPYYLHQLDRVRGTKHFEVPVQQGLELINRIRSRLPGYAVPTYVSEHAGQPSKTPL</sequence>
<evidence type="ECO:0000256" key="14">
    <source>
        <dbReference type="SAM" id="MobiDB-lite"/>
    </source>
</evidence>
<evidence type="ECO:0000313" key="16">
    <source>
        <dbReference type="EMBL" id="GAA4461042.1"/>
    </source>
</evidence>
<keyword evidence="11" id="KW-0411">Iron-sulfur</keyword>